<reference evidence="3" key="1">
    <citation type="submission" date="2022-11" db="EMBL/GenBank/DDBJ databases">
        <title>Corynebacterium sp. isolated from Penguins.</title>
        <authorList>
            <person name="Sedlar K."/>
            <person name="Svec P."/>
        </authorList>
    </citation>
    <scope>NUCLEOTIDE SEQUENCE</scope>
    <source>
        <strain evidence="3">P5875</strain>
    </source>
</reference>
<keyword evidence="1" id="KW-1133">Transmembrane helix</keyword>
<dbReference type="RefSeq" id="WP_255567513.1">
    <property type="nucleotide sequence ID" value="NZ_JAPMKX010000002.1"/>
</dbReference>
<dbReference type="Pfam" id="PF14145">
    <property type="entry name" value="YrhK"/>
    <property type="match status" value="1"/>
</dbReference>
<comment type="caution">
    <text evidence="3">The sequence shown here is derived from an EMBL/GenBank/DDBJ whole genome shotgun (WGS) entry which is preliminary data.</text>
</comment>
<feature type="domain" description="YrhK" evidence="2">
    <location>
        <begin position="27"/>
        <end position="80"/>
    </location>
</feature>
<dbReference type="InterPro" id="IPR025424">
    <property type="entry name" value="YrhK_domain"/>
</dbReference>
<organism evidence="3 4">
    <name type="scientific">Corynebacterium antarcticum</name>
    <dbReference type="NCBI Taxonomy" id="2800405"/>
    <lineage>
        <taxon>Bacteria</taxon>
        <taxon>Bacillati</taxon>
        <taxon>Actinomycetota</taxon>
        <taxon>Actinomycetes</taxon>
        <taxon>Mycobacteriales</taxon>
        <taxon>Corynebacteriaceae</taxon>
        <taxon>Corynebacterium</taxon>
    </lineage>
</organism>
<feature type="transmembrane region" description="Helical" evidence="1">
    <location>
        <begin position="24"/>
        <end position="51"/>
    </location>
</feature>
<dbReference type="Proteomes" id="UP001070238">
    <property type="component" value="Unassembled WGS sequence"/>
</dbReference>
<evidence type="ECO:0000313" key="3">
    <source>
        <dbReference type="EMBL" id="MCX7538268.1"/>
    </source>
</evidence>
<protein>
    <submittedName>
        <fullName evidence="3">YrhK family protein</fullName>
    </submittedName>
</protein>
<evidence type="ECO:0000256" key="1">
    <source>
        <dbReference type="SAM" id="Phobius"/>
    </source>
</evidence>
<dbReference type="EMBL" id="JAPMKX010000002">
    <property type="protein sequence ID" value="MCX7538268.1"/>
    <property type="molecule type" value="Genomic_DNA"/>
</dbReference>
<keyword evidence="1" id="KW-0812">Transmembrane</keyword>
<accession>A0A9Q4GLX5</accession>
<proteinExistence type="predicted"/>
<name>A0A9Q4GLX5_9CORY</name>
<gene>
    <name evidence="3" type="ORF">OS123_06895</name>
</gene>
<sequence length="96" mass="10582">MSALSGKMFDPGNATCSPASKRIYAWYAIAYTVVDVAAAVLFVIGSILFFRESTTTIATWMFLIGSVLFGVRPCISLVREWHLLRIRDYGDLAAEA</sequence>
<evidence type="ECO:0000259" key="2">
    <source>
        <dbReference type="Pfam" id="PF14145"/>
    </source>
</evidence>
<evidence type="ECO:0000313" key="4">
    <source>
        <dbReference type="Proteomes" id="UP001070238"/>
    </source>
</evidence>
<keyword evidence="1" id="KW-0472">Membrane</keyword>
<dbReference type="AlphaFoldDB" id="A0A9Q4GLX5"/>
<feature type="transmembrane region" description="Helical" evidence="1">
    <location>
        <begin position="57"/>
        <end position="78"/>
    </location>
</feature>